<dbReference type="AlphaFoldDB" id="A0AAN7VZL4"/>
<organism evidence="2 3">
    <name type="scientific">Elasticomyces elasticus</name>
    <dbReference type="NCBI Taxonomy" id="574655"/>
    <lineage>
        <taxon>Eukaryota</taxon>
        <taxon>Fungi</taxon>
        <taxon>Dikarya</taxon>
        <taxon>Ascomycota</taxon>
        <taxon>Pezizomycotina</taxon>
        <taxon>Dothideomycetes</taxon>
        <taxon>Dothideomycetidae</taxon>
        <taxon>Mycosphaerellales</taxon>
        <taxon>Teratosphaeriaceae</taxon>
        <taxon>Elasticomyces</taxon>
    </lineage>
</organism>
<accession>A0AAN7VZL4</accession>
<gene>
    <name evidence="2" type="ORF">LTR97_012465</name>
</gene>
<dbReference type="Pfam" id="PF26639">
    <property type="entry name" value="Het-6_barrel"/>
    <property type="match status" value="1"/>
</dbReference>
<feature type="domain" description="Heterokaryon incompatibility" evidence="1">
    <location>
        <begin position="5"/>
        <end position="109"/>
    </location>
</feature>
<evidence type="ECO:0000259" key="1">
    <source>
        <dbReference type="Pfam" id="PF06985"/>
    </source>
</evidence>
<evidence type="ECO:0000313" key="2">
    <source>
        <dbReference type="EMBL" id="KAK5689982.1"/>
    </source>
</evidence>
<dbReference type="InterPro" id="IPR052895">
    <property type="entry name" value="HetReg/Transcr_Mod"/>
</dbReference>
<dbReference type="InterPro" id="IPR010730">
    <property type="entry name" value="HET"/>
</dbReference>
<dbReference type="PANTHER" id="PTHR24148:SF73">
    <property type="entry name" value="HET DOMAIN PROTEIN (AFU_ORTHOLOGUE AFUA_8G01020)"/>
    <property type="match status" value="1"/>
</dbReference>
<protein>
    <recommendedName>
        <fullName evidence="1">Heterokaryon incompatibility domain-containing protein</fullName>
    </recommendedName>
</protein>
<dbReference type="EMBL" id="JAVRQU010000027">
    <property type="protein sequence ID" value="KAK5689982.1"/>
    <property type="molecule type" value="Genomic_DNA"/>
</dbReference>
<reference evidence="2" key="1">
    <citation type="submission" date="2023-08" db="EMBL/GenBank/DDBJ databases">
        <title>Black Yeasts Isolated from many extreme environments.</title>
        <authorList>
            <person name="Coleine C."/>
            <person name="Stajich J.E."/>
            <person name="Selbmann L."/>
        </authorList>
    </citation>
    <scope>NUCLEOTIDE SEQUENCE</scope>
    <source>
        <strain evidence="2">CCFEE 5810</strain>
    </source>
</reference>
<name>A0AAN7VZL4_9PEZI</name>
<evidence type="ECO:0000313" key="3">
    <source>
        <dbReference type="Proteomes" id="UP001310594"/>
    </source>
</evidence>
<dbReference type="PANTHER" id="PTHR24148">
    <property type="entry name" value="ANKYRIN REPEAT DOMAIN-CONTAINING PROTEIN 39 HOMOLOG-RELATED"/>
    <property type="match status" value="1"/>
</dbReference>
<proteinExistence type="predicted"/>
<comment type="caution">
    <text evidence="2">The sequence shown here is derived from an EMBL/GenBank/DDBJ whole genome shotgun (WGS) entry which is preliminary data.</text>
</comment>
<sequence length="515" mass="57398">MFITSDLLAAIAALSQIYPGAWFWLDAVSIDQASLAEKSVQVASMGRTYKQAEKTVVWLGQEFAEDTASRDHPPGVQEPAVYGLTVASLRNLVRRSDRVWWRRTGVVQEMMLARNLEVVVGARAISWADFRSSFETVYTKGSEDTSVLEATDLACTDTHINRLVGQALNIVVELSALRITYPKHREMFLLTLLSFTLHTRCSDPRDKIYALLGLAEAQERSNIKVDYTLSTAQVFSSVARYLAAMHPGDILQDGWARQAGLPYDPMDEASLPSWVPDYSFEMGMGPSDVPALQLGVFDERTITAWDDVQPYELHLEGLMFDQVEGIFYIRKEDLESFPHGKVMGLDELSRHVPPILRRHLPLTEPRHHIDRSAAFLNTVPLQRPAEGKDHCILPQPPGVLEYLGSPPTVPPSPEEGSKKPASHRAEIYREFELTMSGAALFTTALGFFGLGPTFMRPGDCVAVLFGGQTPFVLRPIGKPGEYTFVGQCYVHGIMDGELIKLLDQDLLETSWFVLV</sequence>
<dbReference type="Pfam" id="PF06985">
    <property type="entry name" value="HET"/>
    <property type="match status" value="1"/>
</dbReference>
<dbReference type="Proteomes" id="UP001310594">
    <property type="component" value="Unassembled WGS sequence"/>
</dbReference>